<dbReference type="SUPFAM" id="SSF49899">
    <property type="entry name" value="Concanavalin A-like lectins/glucanases"/>
    <property type="match status" value="1"/>
</dbReference>
<name>A0ABY4MZJ1_9MICO</name>
<evidence type="ECO:0000256" key="3">
    <source>
        <dbReference type="ARBA" id="ARBA00022801"/>
    </source>
</evidence>
<evidence type="ECO:0000256" key="2">
    <source>
        <dbReference type="ARBA" id="ARBA00012652"/>
    </source>
</evidence>
<sequence length="1175" mass="126038">MSVFALALTLPMWLANIPPAGADEGSTAPAGLRVNGLAEPADLDDLSSPSFSWQVLSPTQSAYRIVVSADAVAAAQGTGDTWDSGKVASAEQTNVPYTGPELNPNQRYYWSVETWDADDASSGRSETAWFGTAPGSTWGDAEAIWASLPDSEQVVWGDYTATMNVTITQTALGVLFRSPDSGNGLMWQFRADNNTIVPHTLKSGAYAALPAVQLPAGTIALNTPLEIAITVEGATVTTSIDGVEVDSTESTDAPADGTIGFRTGRSEAGQVHDVAVTAADGTELLTNDFASSNPFTCGSIEGGNYLVKNSQACTVASAEQSDDWALLRTDFAPKQDDLVAATLYATAGDFRDHKQYAYKAYVNGEFVGLGPTNHIDAENRYDGFDVTDLVTSGDNAIGVIAYTQAEKNQRFIAMLRLDFADGSTQTITSGDDWQTLTGGEIWPDAGSIGTGYFSAPKENLDLQHFPSGFDEAGFDDSAWQPATVKTQFEQLEATPTAKVEEQLHAPASITEVGDGHYFVDFGETWIGGVNLSFANGTAGQQVDLRFAEVPTTAGGTTAKYQLNTGNTYQDVVTLRDGEQTIETWGLRVFRYVEIIGAPEAITAENLSALALVYPFNEEASSFTSSNDNLNQVYELSKHSIEALNVNFYTDSWTRERTNYEADAYLQQMSTLYLMEDLSLGQYSMNYFESNRTWPTEWPIYVVLAVHDAWAQTGNIGQVASYYDNLAEKLPTEWLNDDTGLIGKSNRSNGCNSQTDCDIVDWPTSQRDGYEFRYYNTVLNALSYRAYTDMANMATALDKPEDATTYQGIADGIRDGMNEYLFDADNNRYDDGMAADGTLTGHYALHASAFSLAFGVVDDEHAAAVAEYVASRDMACSVYCAGFSITGLFNGGQADAAIDQLSADGTSSWMNMINRGAGATAEAWDESQKSNLTYSHPWAASPAFHVPSGLFGIKPVEAGYSSFEIAPQPGSLDYGTVTVPTVKGEVGAGFAHDSAGDLAVIAQVPGNTSASVTVPVPDGTTQVFVDGDAVDVTPSGGNVVLDDVTAGCHLVTLSNSSDAASDANLTSVCDPTTDEPGPEPAPAWDATATYNDGDTVTYNGSTWEASWWTRNQAPGDAYGPWQEIKVDDAGNVVWTPTRIYDTGDTVVHDGKTYVAKWWTRNQAPGDQWGPWELQEG</sequence>
<keyword evidence="4" id="KW-0732">Signal</keyword>
<dbReference type="Pfam" id="PF25788">
    <property type="entry name" value="Ig_Rha78A_N"/>
    <property type="match status" value="1"/>
</dbReference>
<dbReference type="EMBL" id="CP097160">
    <property type="protein sequence ID" value="UQN15100.1"/>
    <property type="molecule type" value="Genomic_DNA"/>
</dbReference>
<dbReference type="PANTHER" id="PTHR33307:SF6">
    <property type="entry name" value="ALPHA-RHAMNOSIDASE (EUROFUNG)-RELATED"/>
    <property type="match status" value="1"/>
</dbReference>
<evidence type="ECO:0000256" key="1">
    <source>
        <dbReference type="ARBA" id="ARBA00001445"/>
    </source>
</evidence>
<dbReference type="InterPro" id="IPR036573">
    <property type="entry name" value="CBM_sf_5/12"/>
</dbReference>
<dbReference type="Gene3D" id="2.10.10.20">
    <property type="entry name" value="Carbohydrate-binding module superfamily 5/12"/>
    <property type="match status" value="2"/>
</dbReference>
<evidence type="ECO:0000313" key="6">
    <source>
        <dbReference type="EMBL" id="UQN15100.1"/>
    </source>
</evidence>
<dbReference type="Gene3D" id="2.60.120.560">
    <property type="entry name" value="Exo-inulinase, domain 1"/>
    <property type="match status" value="1"/>
</dbReference>
<keyword evidence="3 6" id="KW-0378">Hydrolase</keyword>
<dbReference type="GO" id="GO:0016787">
    <property type="term" value="F:hydrolase activity"/>
    <property type="evidence" value="ECO:0007669"/>
    <property type="project" value="UniProtKB-KW"/>
</dbReference>
<protein>
    <recommendedName>
        <fullName evidence="2">alpha-L-rhamnosidase</fullName>
        <ecNumber evidence="2">3.2.1.40</ecNumber>
    </recommendedName>
</protein>
<evidence type="ECO:0000256" key="4">
    <source>
        <dbReference type="SAM" id="SignalP"/>
    </source>
</evidence>
<dbReference type="Gene3D" id="2.60.420.10">
    <property type="entry name" value="Maltose phosphorylase, domain 3"/>
    <property type="match status" value="1"/>
</dbReference>
<dbReference type="Pfam" id="PF17390">
    <property type="entry name" value="Bac_rhamnosid_C"/>
    <property type="match status" value="1"/>
</dbReference>
<dbReference type="InterPro" id="IPR013737">
    <property type="entry name" value="Bac_rhamnosid_N"/>
</dbReference>
<feature type="chain" id="PRO_5045700339" description="alpha-L-rhamnosidase" evidence="4">
    <location>
        <begin position="23"/>
        <end position="1175"/>
    </location>
</feature>
<dbReference type="InterPro" id="IPR016007">
    <property type="entry name" value="Alpha_rhamnosid"/>
</dbReference>
<dbReference type="InterPro" id="IPR003610">
    <property type="entry name" value="CBM5/12"/>
</dbReference>
<feature type="signal peptide" evidence="4">
    <location>
        <begin position="1"/>
        <end position="22"/>
    </location>
</feature>
<dbReference type="PANTHER" id="PTHR33307">
    <property type="entry name" value="ALPHA-RHAMNOSIDASE (EUROFUNG)"/>
    <property type="match status" value="1"/>
</dbReference>
<dbReference type="InterPro" id="IPR013320">
    <property type="entry name" value="ConA-like_dom_sf"/>
</dbReference>
<dbReference type="Pfam" id="PF02839">
    <property type="entry name" value="CBM_5_12"/>
    <property type="match status" value="2"/>
</dbReference>
<accession>A0ABY4MZJ1</accession>
<dbReference type="EC" id="3.2.1.40" evidence="2"/>
<evidence type="ECO:0000259" key="5">
    <source>
        <dbReference type="SMART" id="SM00495"/>
    </source>
</evidence>
<dbReference type="Gene3D" id="1.50.10.10">
    <property type="match status" value="1"/>
</dbReference>
<proteinExistence type="predicted"/>
<comment type="catalytic activity">
    <reaction evidence="1">
        <text>Hydrolysis of terminal non-reducing alpha-L-rhamnose residues in alpha-L-rhamnosides.</text>
        <dbReference type="EC" id="3.2.1.40"/>
    </reaction>
</comment>
<feature type="domain" description="Chitin-binding type-3" evidence="5">
    <location>
        <begin position="1080"/>
        <end position="1123"/>
    </location>
</feature>
<dbReference type="SUPFAM" id="SSF48208">
    <property type="entry name" value="Six-hairpin glycosidases"/>
    <property type="match status" value="1"/>
</dbReference>
<feature type="domain" description="Chitin-binding type-3" evidence="5">
    <location>
        <begin position="1130"/>
        <end position="1173"/>
    </location>
</feature>
<dbReference type="Gene3D" id="2.60.120.260">
    <property type="entry name" value="Galactose-binding domain-like"/>
    <property type="match status" value="2"/>
</dbReference>
<dbReference type="InterPro" id="IPR035398">
    <property type="entry name" value="Bac_rhamnosid_C"/>
</dbReference>
<dbReference type="InterPro" id="IPR013783">
    <property type="entry name" value="Ig-like_fold"/>
</dbReference>
<dbReference type="InterPro" id="IPR012341">
    <property type="entry name" value="6hp_glycosidase-like_sf"/>
</dbReference>
<gene>
    <name evidence="6" type="ORF">M3M28_01125</name>
</gene>
<dbReference type="CDD" id="cd12215">
    <property type="entry name" value="ChiC_BD"/>
    <property type="match status" value="2"/>
</dbReference>
<reference evidence="6" key="1">
    <citation type="submission" date="2022-05" db="EMBL/GenBank/DDBJ databases">
        <title>Complete genome sequence of toluene-degrading Gulosibacter sediminis strain ACHW.36C.</title>
        <authorList>
            <person name="Wai A.C."/>
            <person name="Lai G.K."/>
            <person name="Griffin S.D."/>
            <person name="Leung F.C."/>
        </authorList>
    </citation>
    <scope>NUCLEOTIDE SEQUENCE [LARGE SCALE GENOMIC DNA]</scope>
    <source>
        <strain evidence="6">ACHW.36C</strain>
    </source>
</reference>
<dbReference type="SMART" id="SM00495">
    <property type="entry name" value="ChtBD3"/>
    <property type="match status" value="2"/>
</dbReference>
<dbReference type="InterPro" id="IPR008902">
    <property type="entry name" value="Rhamnosid_concanavalin"/>
</dbReference>
<dbReference type="InterPro" id="IPR008928">
    <property type="entry name" value="6-hairpin_glycosidase_sf"/>
</dbReference>
<dbReference type="Pfam" id="PF05592">
    <property type="entry name" value="Bac_rhamnosid"/>
    <property type="match status" value="1"/>
</dbReference>
<dbReference type="SUPFAM" id="SSF51055">
    <property type="entry name" value="Carbohydrate binding domain"/>
    <property type="match status" value="2"/>
</dbReference>
<dbReference type="Gene3D" id="2.60.40.10">
    <property type="entry name" value="Immunoglobulins"/>
    <property type="match status" value="1"/>
</dbReference>
<dbReference type="Pfam" id="PF17389">
    <property type="entry name" value="Bac_rhamnosid6H"/>
    <property type="match status" value="1"/>
</dbReference>
<dbReference type="InterPro" id="IPR035396">
    <property type="entry name" value="Bac_rhamnosid6H"/>
</dbReference>
<dbReference type="Pfam" id="PF08531">
    <property type="entry name" value="Bac_rhamnosid_N"/>
    <property type="match status" value="1"/>
</dbReference>
<organism evidence="6">
    <name type="scientific">Gulosibacter sediminis</name>
    <dbReference type="NCBI Taxonomy" id="1729695"/>
    <lineage>
        <taxon>Bacteria</taxon>
        <taxon>Bacillati</taxon>
        <taxon>Actinomycetota</taxon>
        <taxon>Actinomycetes</taxon>
        <taxon>Micrococcales</taxon>
        <taxon>Microbacteriaceae</taxon>
        <taxon>Gulosibacter</taxon>
    </lineage>
</organism>